<dbReference type="InterPro" id="IPR009009">
    <property type="entry name" value="RlpA-like_DPBB"/>
</dbReference>
<protein>
    <recommendedName>
        <fullName evidence="3">Endolytic peptidoglycan transglycosylase RlpA</fullName>
        <ecNumber evidence="3">4.2.2.-</ecNumber>
    </recommendedName>
</protein>
<gene>
    <name evidence="3" type="primary">rlpA</name>
    <name evidence="8" type="ORF">B7Z70_09315</name>
</gene>
<keyword evidence="6" id="KW-0732">Signal</keyword>
<dbReference type="EC" id="4.2.2.-" evidence="3"/>
<evidence type="ECO:0000256" key="6">
    <source>
        <dbReference type="SAM" id="SignalP"/>
    </source>
</evidence>
<evidence type="ECO:0000313" key="8">
    <source>
        <dbReference type="EMBL" id="OYV78496.1"/>
    </source>
</evidence>
<proteinExistence type="inferred from homology"/>
<dbReference type="HAMAP" id="MF_02071">
    <property type="entry name" value="RlpA"/>
    <property type="match status" value="1"/>
</dbReference>
<dbReference type="SUPFAM" id="SSF50685">
    <property type="entry name" value="Barwin-like endoglucanases"/>
    <property type="match status" value="1"/>
</dbReference>
<dbReference type="PROSITE" id="PS51257">
    <property type="entry name" value="PROKAR_LIPOPROTEIN"/>
    <property type="match status" value="1"/>
</dbReference>
<dbReference type="InterPro" id="IPR036908">
    <property type="entry name" value="RlpA-like_sf"/>
</dbReference>
<dbReference type="GO" id="GO:0071555">
    <property type="term" value="P:cell wall organization"/>
    <property type="evidence" value="ECO:0007669"/>
    <property type="project" value="UniProtKB-KW"/>
</dbReference>
<evidence type="ECO:0000256" key="2">
    <source>
        <dbReference type="ARBA" id="ARBA00023316"/>
    </source>
</evidence>
<keyword evidence="3" id="KW-1003">Cell membrane</keyword>
<dbReference type="GO" id="GO:0000270">
    <property type="term" value="P:peptidoglycan metabolic process"/>
    <property type="evidence" value="ECO:0007669"/>
    <property type="project" value="UniProtKB-UniRule"/>
</dbReference>
<reference evidence="8 9" key="1">
    <citation type="submission" date="2017-03" db="EMBL/GenBank/DDBJ databases">
        <title>Lifting the veil on microbial sulfur biogeochemistry in mining wastewaters.</title>
        <authorList>
            <person name="Kantor R.S."/>
            <person name="Colenbrander Nelson T."/>
            <person name="Marshall S."/>
            <person name="Bennett D."/>
            <person name="Apte S."/>
            <person name="Camacho D."/>
            <person name="Thomas B.C."/>
            <person name="Warren L.A."/>
            <person name="Banfield J.F."/>
        </authorList>
    </citation>
    <scope>NUCLEOTIDE SEQUENCE [LARGE SCALE GENOMIC DNA]</scope>
    <source>
        <strain evidence="8">21-59-9</strain>
    </source>
</reference>
<organism evidence="8 9">
    <name type="scientific">Acidithiobacillus ferrivorans</name>
    <dbReference type="NCBI Taxonomy" id="160808"/>
    <lineage>
        <taxon>Bacteria</taxon>
        <taxon>Pseudomonadati</taxon>
        <taxon>Pseudomonadota</taxon>
        <taxon>Acidithiobacillia</taxon>
        <taxon>Acidithiobacillales</taxon>
        <taxon>Acidithiobacillaceae</taxon>
        <taxon>Acidithiobacillus</taxon>
    </lineage>
</organism>
<feature type="signal peptide" evidence="6">
    <location>
        <begin position="1"/>
        <end position="20"/>
    </location>
</feature>
<keyword evidence="1 3" id="KW-0456">Lyase</keyword>
<evidence type="ECO:0000256" key="5">
    <source>
        <dbReference type="SAM" id="MobiDB-lite"/>
    </source>
</evidence>
<comment type="function">
    <text evidence="3">Lytic transglycosylase with a strong preference for naked glycan strands that lack stem peptides.</text>
</comment>
<dbReference type="PANTHER" id="PTHR34183:SF1">
    <property type="entry name" value="ENDOLYTIC PEPTIDOGLYCAN TRANSGLYCOSYLASE RLPA"/>
    <property type="match status" value="1"/>
</dbReference>
<comment type="caution">
    <text evidence="8">The sequence shown here is derived from an EMBL/GenBank/DDBJ whole genome shotgun (WGS) entry which is preliminary data.</text>
</comment>
<keyword evidence="3" id="KW-0564">Palmitate</keyword>
<dbReference type="GO" id="GO:0009279">
    <property type="term" value="C:cell outer membrane"/>
    <property type="evidence" value="ECO:0007669"/>
    <property type="project" value="TreeGrafter"/>
</dbReference>
<accession>A0A257T1V7</accession>
<evidence type="ECO:0000313" key="9">
    <source>
        <dbReference type="Proteomes" id="UP000216779"/>
    </source>
</evidence>
<evidence type="ECO:0000259" key="7">
    <source>
        <dbReference type="Pfam" id="PF03330"/>
    </source>
</evidence>
<dbReference type="PANTHER" id="PTHR34183">
    <property type="entry name" value="ENDOLYTIC PEPTIDOGLYCAN TRANSGLYCOSYLASE RLPA"/>
    <property type="match status" value="1"/>
</dbReference>
<comment type="subcellular location">
    <subcellularLocation>
        <location evidence="3">Cell membrane</location>
        <topology evidence="3">Lipid-anchor</topology>
    </subcellularLocation>
</comment>
<name>A0A257T1V7_9PROT</name>
<dbReference type="GO" id="GO:0008932">
    <property type="term" value="F:lytic endotransglycosylase activity"/>
    <property type="evidence" value="ECO:0007669"/>
    <property type="project" value="UniProtKB-UniRule"/>
</dbReference>
<sequence length="357" mass="37801">MGVRYHLRVFRLGAFGFAAATLAGCASMPSHMVGTSGGGHGSAIVGSAYSTGQDCHAPVPDPNAAYNQPYEINGNWYHPMRGDAGFSENGIASWYDQQSSSAVTAMGTAFHARQMTAASRTLPLPSCVRVTNLKNGRSVVVLVDDRGPFVSGRIMDMSYGAASQLGMLNQGTTPVHIQVIPSSPNPSTPLPQVLPVAQQRIAPKMAPVPVLHTPTAISVPAYTPPASANLTAVVDDAFSNSPVRAIPAVQKAPPAPVPPRREAGAHTLRRWRQTPPPEQIYLETANPMELQTAVRERSKLQDFGISTARMVPVSSTTGGGLYKIKIGPMAPTAAPEDYAASLRRLRLGTFVVSEQEG</sequence>
<keyword evidence="2 3" id="KW-0961">Cell wall biogenesis/degradation</keyword>
<evidence type="ECO:0000256" key="1">
    <source>
        <dbReference type="ARBA" id="ARBA00023239"/>
    </source>
</evidence>
<dbReference type="GO" id="GO:0005886">
    <property type="term" value="C:plasma membrane"/>
    <property type="evidence" value="ECO:0007669"/>
    <property type="project" value="UniProtKB-SubCell"/>
</dbReference>
<dbReference type="Proteomes" id="UP000216779">
    <property type="component" value="Unassembled WGS sequence"/>
</dbReference>
<dbReference type="AlphaFoldDB" id="A0A257T1V7"/>
<feature type="region of interest" description="Disordered" evidence="5">
    <location>
        <begin position="249"/>
        <end position="275"/>
    </location>
</feature>
<feature type="domain" description="RlpA-like protein double-psi beta-barrel" evidence="7">
    <location>
        <begin position="88"/>
        <end position="177"/>
    </location>
</feature>
<keyword evidence="3" id="KW-0449">Lipoprotein</keyword>
<dbReference type="InterPro" id="IPR012997">
    <property type="entry name" value="RplA"/>
</dbReference>
<dbReference type="Pfam" id="PF03330">
    <property type="entry name" value="DPBB_1"/>
    <property type="match status" value="1"/>
</dbReference>
<dbReference type="CDD" id="cd22268">
    <property type="entry name" value="DPBB_RlpA-like"/>
    <property type="match status" value="1"/>
</dbReference>
<dbReference type="InterPro" id="IPR034718">
    <property type="entry name" value="RlpA"/>
</dbReference>
<evidence type="ECO:0000256" key="4">
    <source>
        <dbReference type="RuleBase" id="RU003495"/>
    </source>
</evidence>
<dbReference type="NCBIfam" id="TIGR00413">
    <property type="entry name" value="rlpA"/>
    <property type="match status" value="1"/>
</dbReference>
<keyword evidence="3" id="KW-0472">Membrane</keyword>
<evidence type="ECO:0000256" key="3">
    <source>
        <dbReference type="HAMAP-Rule" id="MF_02071"/>
    </source>
</evidence>
<comment type="similarity">
    <text evidence="3 4">Belongs to the RlpA family.</text>
</comment>
<feature type="chain" id="PRO_5013415866" description="Endolytic peptidoglycan transglycosylase RlpA" evidence="6">
    <location>
        <begin position="21"/>
        <end position="357"/>
    </location>
</feature>
<dbReference type="EMBL" id="NCBC01000352">
    <property type="protein sequence ID" value="OYV78496.1"/>
    <property type="molecule type" value="Genomic_DNA"/>
</dbReference>
<dbReference type="Gene3D" id="2.40.40.10">
    <property type="entry name" value="RlpA-like domain"/>
    <property type="match status" value="1"/>
</dbReference>